<proteinExistence type="inferred from homology"/>
<comment type="similarity">
    <text evidence="1">Belongs to the peptidase M24B family.</text>
</comment>
<dbReference type="PANTHER" id="PTHR46112:SF10">
    <property type="entry name" value="DIPEPTIDASE YKVY-RELATED"/>
    <property type="match status" value="1"/>
</dbReference>
<keyword evidence="4" id="KW-0378">Hydrolase</keyword>
<dbReference type="PANTHER" id="PTHR46112">
    <property type="entry name" value="AMINOPEPTIDASE"/>
    <property type="match status" value="1"/>
</dbReference>
<protein>
    <submittedName>
        <fullName evidence="4">Xaa-Pro aminopeptidase</fullName>
    </submittedName>
</protein>
<dbReference type="InterPro" id="IPR050659">
    <property type="entry name" value="Peptidase_M24B"/>
</dbReference>
<name>A0ABU0M9F9_9HYPH</name>
<dbReference type="Gene3D" id="3.90.230.10">
    <property type="entry name" value="Creatinase/methionine aminopeptidase superfamily"/>
    <property type="match status" value="1"/>
</dbReference>
<dbReference type="Pfam" id="PF00557">
    <property type="entry name" value="Peptidase_M24"/>
    <property type="match status" value="1"/>
</dbReference>
<evidence type="ECO:0000259" key="3">
    <source>
        <dbReference type="Pfam" id="PF00557"/>
    </source>
</evidence>
<dbReference type="Gene3D" id="3.40.350.10">
    <property type="entry name" value="Creatinase/prolidase N-terminal domain"/>
    <property type="match status" value="1"/>
</dbReference>
<keyword evidence="4" id="KW-0031">Aminopeptidase</keyword>
<evidence type="ECO:0000313" key="5">
    <source>
        <dbReference type="Proteomes" id="UP001223743"/>
    </source>
</evidence>
<keyword evidence="5" id="KW-1185">Reference proteome</keyword>
<organism evidence="4 5">
    <name type="scientific">Kaistia geumhonensis</name>
    <dbReference type="NCBI Taxonomy" id="410839"/>
    <lineage>
        <taxon>Bacteria</taxon>
        <taxon>Pseudomonadati</taxon>
        <taxon>Pseudomonadota</taxon>
        <taxon>Alphaproteobacteria</taxon>
        <taxon>Hyphomicrobiales</taxon>
        <taxon>Kaistiaceae</taxon>
        <taxon>Kaistia</taxon>
    </lineage>
</organism>
<sequence>MMINYKQRMQRFQGLIAGAADLVFFPIATDLDYLTGIHRDVPNYGRVLHPGAWLEGAWLSADKGPILTLPRMTAELGGKGGIEGFEIRVLGDWDDPAVMAKAIIEEMNLPAAPRVAVSENAEAESLIEIQKLIPDARFVSATKILRQLRVIKDADEIAIMREAGRITEAALTDAIASFKLGMTELDVVAELDYQMKRHGSLGPSFTTSLYNTGTNHPMLLGQPLKTWPRKLNPPVSVLLDFGAVLDGMCYDYGRTVSFGAPSAEQIKVHRLIMDSQAAGIAALKAGQATCAEVDKAARDVIAAAGYDKAFRHRLGHAIGADVHEPPFLTKGSDTVVQEGMIFTVEPSILQDGSFSARVEDCIVVRPDGGEKLTNGFQDLIIVDA</sequence>
<accession>A0ABU0M9F9</accession>
<evidence type="ECO:0000256" key="1">
    <source>
        <dbReference type="ARBA" id="ARBA00008766"/>
    </source>
</evidence>
<dbReference type="InterPro" id="IPR000994">
    <property type="entry name" value="Pept_M24"/>
</dbReference>
<evidence type="ECO:0000313" key="4">
    <source>
        <dbReference type="EMBL" id="MDQ0517611.1"/>
    </source>
</evidence>
<dbReference type="Proteomes" id="UP001223743">
    <property type="component" value="Unassembled WGS sequence"/>
</dbReference>
<dbReference type="InterPro" id="IPR036005">
    <property type="entry name" value="Creatinase/aminopeptidase-like"/>
</dbReference>
<feature type="domain" description="Peptidase M24" evidence="3">
    <location>
        <begin position="159"/>
        <end position="365"/>
    </location>
</feature>
<comment type="caution">
    <text evidence="4">The sequence shown here is derived from an EMBL/GenBank/DDBJ whole genome shotgun (WGS) entry which is preliminary data.</text>
</comment>
<dbReference type="RefSeq" id="WP_266283009.1">
    <property type="nucleotide sequence ID" value="NZ_JAPKNF010000002.1"/>
</dbReference>
<dbReference type="InterPro" id="IPR029149">
    <property type="entry name" value="Creatin/AminoP/Spt16_N"/>
</dbReference>
<evidence type="ECO:0000256" key="2">
    <source>
        <dbReference type="ARBA" id="ARBA00023211"/>
    </source>
</evidence>
<dbReference type="GO" id="GO:0004177">
    <property type="term" value="F:aminopeptidase activity"/>
    <property type="evidence" value="ECO:0007669"/>
    <property type="project" value="UniProtKB-KW"/>
</dbReference>
<gene>
    <name evidence="4" type="ORF">QO015_003224</name>
</gene>
<dbReference type="SUPFAM" id="SSF53092">
    <property type="entry name" value="Creatinase/prolidase N-terminal domain"/>
    <property type="match status" value="1"/>
</dbReference>
<reference evidence="4 5" key="1">
    <citation type="submission" date="2023-07" db="EMBL/GenBank/DDBJ databases">
        <title>Genomic Encyclopedia of Type Strains, Phase IV (KMG-IV): sequencing the most valuable type-strain genomes for metagenomic binning, comparative biology and taxonomic classification.</title>
        <authorList>
            <person name="Goeker M."/>
        </authorList>
    </citation>
    <scope>NUCLEOTIDE SEQUENCE [LARGE SCALE GENOMIC DNA]</scope>
    <source>
        <strain evidence="4 5">B1-1</strain>
    </source>
</reference>
<keyword evidence="2" id="KW-0464">Manganese</keyword>
<dbReference type="EMBL" id="JAUSWJ010000001">
    <property type="protein sequence ID" value="MDQ0517611.1"/>
    <property type="molecule type" value="Genomic_DNA"/>
</dbReference>
<keyword evidence="4" id="KW-0645">Protease</keyword>
<dbReference type="SUPFAM" id="SSF55920">
    <property type="entry name" value="Creatinase/aminopeptidase"/>
    <property type="match status" value="1"/>
</dbReference>